<gene>
    <name evidence="1" type="ORF">EVAR_80206_1</name>
</gene>
<dbReference type="OrthoDB" id="7237786at2759"/>
<comment type="caution">
    <text evidence="1">The sequence shown here is derived from an EMBL/GenBank/DDBJ whole genome shotgun (WGS) entry which is preliminary data.</text>
</comment>
<keyword evidence="2" id="KW-1185">Reference proteome</keyword>
<dbReference type="Proteomes" id="UP000299102">
    <property type="component" value="Unassembled WGS sequence"/>
</dbReference>
<name>A0A4C1UBS1_EUMVA</name>
<evidence type="ECO:0000313" key="2">
    <source>
        <dbReference type="Proteomes" id="UP000299102"/>
    </source>
</evidence>
<organism evidence="1 2">
    <name type="scientific">Eumeta variegata</name>
    <name type="common">Bagworm moth</name>
    <name type="synonym">Eumeta japonica</name>
    <dbReference type="NCBI Taxonomy" id="151549"/>
    <lineage>
        <taxon>Eukaryota</taxon>
        <taxon>Metazoa</taxon>
        <taxon>Ecdysozoa</taxon>
        <taxon>Arthropoda</taxon>
        <taxon>Hexapoda</taxon>
        <taxon>Insecta</taxon>
        <taxon>Pterygota</taxon>
        <taxon>Neoptera</taxon>
        <taxon>Endopterygota</taxon>
        <taxon>Lepidoptera</taxon>
        <taxon>Glossata</taxon>
        <taxon>Ditrysia</taxon>
        <taxon>Tineoidea</taxon>
        <taxon>Psychidae</taxon>
        <taxon>Oiketicinae</taxon>
        <taxon>Eumeta</taxon>
    </lineage>
</organism>
<sequence length="128" mass="14724">MQRWLLLYPFKNAIHEALSSYLGIQEDSTSDINYHNEWTKSRIDKDIQNIIKYFNACNPYNDDNENFALRNIYSGELADESSSQCLLNIVENGEALLKTYENSIDRRGLQREKKRSAVTGCRVGRGVG</sequence>
<reference evidence="1 2" key="1">
    <citation type="journal article" date="2019" name="Commun. Biol.">
        <title>The bagworm genome reveals a unique fibroin gene that provides high tensile strength.</title>
        <authorList>
            <person name="Kono N."/>
            <person name="Nakamura H."/>
            <person name="Ohtoshi R."/>
            <person name="Tomita M."/>
            <person name="Numata K."/>
            <person name="Arakawa K."/>
        </authorList>
    </citation>
    <scope>NUCLEOTIDE SEQUENCE [LARGE SCALE GENOMIC DNA]</scope>
</reference>
<proteinExistence type="predicted"/>
<accession>A0A4C1UBS1</accession>
<protein>
    <submittedName>
        <fullName evidence="1">Uncharacterized protein</fullName>
    </submittedName>
</protein>
<dbReference type="AlphaFoldDB" id="A0A4C1UBS1"/>
<evidence type="ECO:0000313" key="1">
    <source>
        <dbReference type="EMBL" id="GBP23590.1"/>
    </source>
</evidence>
<dbReference type="EMBL" id="BGZK01000152">
    <property type="protein sequence ID" value="GBP23590.1"/>
    <property type="molecule type" value="Genomic_DNA"/>
</dbReference>